<name>A0A4D4KWC5_STRVO</name>
<dbReference type="AlphaFoldDB" id="A0A4D4KWC5"/>
<evidence type="ECO:0000313" key="3">
    <source>
        <dbReference type="Proteomes" id="UP000301309"/>
    </source>
</evidence>
<dbReference type="Pfam" id="PF13683">
    <property type="entry name" value="rve_3"/>
    <property type="match status" value="1"/>
</dbReference>
<dbReference type="Gene3D" id="3.30.420.10">
    <property type="entry name" value="Ribonuclease H-like superfamily/Ribonuclease H"/>
    <property type="match status" value="1"/>
</dbReference>
<dbReference type="EMBL" id="BJHW01000001">
    <property type="protein sequence ID" value="GDY50149.1"/>
    <property type="molecule type" value="Genomic_DNA"/>
</dbReference>
<dbReference type="PANTHER" id="PTHR46889">
    <property type="entry name" value="TRANSPOSASE INSF FOR INSERTION SEQUENCE IS3B-RELATED"/>
    <property type="match status" value="1"/>
</dbReference>
<evidence type="ECO:0000313" key="2">
    <source>
        <dbReference type="EMBL" id="GDY50149.1"/>
    </source>
</evidence>
<gene>
    <name evidence="2" type="ORF">SVIO_007720</name>
</gene>
<dbReference type="InterPro" id="IPR012337">
    <property type="entry name" value="RNaseH-like_sf"/>
</dbReference>
<dbReference type="GO" id="GO:0015074">
    <property type="term" value="P:DNA integration"/>
    <property type="evidence" value="ECO:0007669"/>
    <property type="project" value="InterPro"/>
</dbReference>
<dbReference type="InterPro" id="IPR001584">
    <property type="entry name" value="Integrase_cat-core"/>
</dbReference>
<dbReference type="InterPro" id="IPR050900">
    <property type="entry name" value="Transposase_IS3/IS150/IS904"/>
</dbReference>
<comment type="caution">
    <text evidence="2">The sequence shown here is derived from an EMBL/GenBank/DDBJ whole genome shotgun (WGS) entry which is preliminary data.</text>
</comment>
<dbReference type="GO" id="GO:0003676">
    <property type="term" value="F:nucleic acid binding"/>
    <property type="evidence" value="ECO:0007669"/>
    <property type="project" value="InterPro"/>
</dbReference>
<proteinExistence type="predicted"/>
<keyword evidence="3" id="KW-1185">Reference proteome</keyword>
<feature type="domain" description="Integrase catalytic" evidence="1">
    <location>
        <begin position="1"/>
        <end position="126"/>
    </location>
</feature>
<dbReference type="RefSeq" id="WP_162001709.1">
    <property type="nucleotide sequence ID" value="NZ_BAAASO010000063.1"/>
</dbReference>
<dbReference type="PROSITE" id="PS50994">
    <property type="entry name" value="INTEGRASE"/>
    <property type="match status" value="1"/>
</dbReference>
<sequence length="135" mass="15076">MAARHDADLVVASLNMAAATRGGDVRGVIMHTDRGSAEYCSRRFKRACRKLGVIQSMGRVGSCFDNAVSEAFNSVLKVEYVHRHTFRTHTEAHIKIATWIADFYNARRLHSVCGFKSPIDYERDYRAALVEGLAA</sequence>
<dbReference type="InterPro" id="IPR036397">
    <property type="entry name" value="RNaseH_sf"/>
</dbReference>
<accession>A0A4D4KWC5</accession>
<dbReference type="Proteomes" id="UP000301309">
    <property type="component" value="Unassembled WGS sequence"/>
</dbReference>
<protein>
    <recommendedName>
        <fullName evidence="1">Integrase catalytic domain-containing protein</fullName>
    </recommendedName>
</protein>
<dbReference type="SUPFAM" id="SSF53098">
    <property type="entry name" value="Ribonuclease H-like"/>
    <property type="match status" value="1"/>
</dbReference>
<reference evidence="2 3" key="1">
    <citation type="journal article" date="2020" name="Int. J. Syst. Evol. Microbiol.">
        <title>Reclassification of Streptomyces castelarensis and Streptomyces sporoclivatus as later heterotypic synonyms of Streptomyces antimycoticus.</title>
        <authorList>
            <person name="Komaki H."/>
            <person name="Tamura T."/>
        </authorList>
    </citation>
    <scope>NUCLEOTIDE SEQUENCE [LARGE SCALE GENOMIC DNA]</scope>
    <source>
        <strain evidence="2 3">NBRC 13459</strain>
    </source>
</reference>
<evidence type="ECO:0000259" key="1">
    <source>
        <dbReference type="PROSITE" id="PS50994"/>
    </source>
</evidence>
<dbReference type="PANTHER" id="PTHR46889:SF4">
    <property type="entry name" value="TRANSPOSASE INSO FOR INSERTION SEQUENCE ELEMENT IS911B-RELATED"/>
    <property type="match status" value="1"/>
</dbReference>
<organism evidence="2 3">
    <name type="scientific">Streptomyces violaceusniger</name>
    <dbReference type="NCBI Taxonomy" id="68280"/>
    <lineage>
        <taxon>Bacteria</taxon>
        <taxon>Bacillati</taxon>
        <taxon>Actinomycetota</taxon>
        <taxon>Actinomycetes</taxon>
        <taxon>Kitasatosporales</taxon>
        <taxon>Streptomycetaceae</taxon>
        <taxon>Streptomyces</taxon>
        <taxon>Streptomyces violaceusniger group</taxon>
    </lineage>
</organism>